<dbReference type="PROSITE" id="PS50082">
    <property type="entry name" value="WD_REPEATS_2"/>
    <property type="match status" value="1"/>
</dbReference>
<feature type="compositionally biased region" description="Low complexity" evidence="2">
    <location>
        <begin position="861"/>
        <end position="879"/>
    </location>
</feature>
<dbReference type="InterPro" id="IPR001680">
    <property type="entry name" value="WD40_rpt"/>
</dbReference>
<feature type="compositionally biased region" description="Polar residues" evidence="2">
    <location>
        <begin position="109"/>
        <end position="125"/>
    </location>
</feature>
<sequence>MTTVLCQCAGPTSTHANSAGSVYALTSTGTLLLLRGTCRVVDKTVNLQVPAAYALAVSTCLVACGCAGGVVRLFATRTLQFKSSLPRPSPTLSAVHRTNMPAHGGGGSSSATPDTLSATGANQGSGARGKAGMAGGPRWMASPSSPGMHGSPGLSLLAGGQQGGMFPDALALAFDSAGEQLAVAYSDRSLLIWDVRSPVKAACIRCLMSHSAAIWDAALLPAASAVLMGLVPPPQAPAPQRLSSNTDLADRGSAETLATSSALVTCAADGTIRLWSLQHAGSATTNGLKGTGAAHIAVEAPGVSSEAVRADEEPVNYAKLARTLRGVMYAGHGSAVAMAAGEQAVQLRCLRLSRDATHLATGDVQGNVRVYDLHTRVLVAFKEAHESAILALDYSPPQPHLAQGAPGSKGYLATGGRDAVIHVFDVASGYQLVNTLEDHSAAVTSVSACGGQLLSAGADRALIFRRVVDATDCSVSATHKEYLPAGNAMVAMPAMSSMTPVTGGRGVIYDMAIDDIGQRVVVATQGGFLRLFDLRSGLQLTSMAQVVGSGEAVRVSLDPSGQHALCACSDGTITLYALPVTDAGPSLPSKPAAGSYKFSDAPALAGQPRVGSAAALQAVTQGTLLAKASGHGEVATAVTLLHNCNTLVSTGGDGCILQWTLPPTLVARLQAAQAQLPPPLPSAQAAQPAALLPTPLPALSQPLGHAGQQPQAVTWLGGDREATAAVVPPASRSSFSPRPVEEPLALEDVDAEVQLTPAVLQANKAVPCMAKGPQPVLNPLVEPDTAKSRTFQRAKAGMPLLSTDKLPRWAAQRAGKPRAGATGAAAALGRLGVGDAVGQDAAAQPTAQGRWASDMPTLPATPRSSTSSRSTSQGLSSVRPWADDLEEGDDIVLWDEPDAAGAVGEEAGSGSRPGSAGGAPQSMGQAHAACGPFNVEQNNILSSSGESSPAYTGAVLSAPTQHTTLPSPSNGHRYWDLQSSGAHPVTHQLTTWPVLRRCLDMSGW</sequence>
<feature type="region of interest" description="Disordered" evidence="2">
    <location>
        <begin position="901"/>
        <end position="927"/>
    </location>
</feature>
<feature type="region of interest" description="Disordered" evidence="2">
    <location>
        <begin position="839"/>
        <end position="883"/>
    </location>
</feature>
<dbReference type="InterPro" id="IPR015943">
    <property type="entry name" value="WD40/YVTN_repeat-like_dom_sf"/>
</dbReference>
<evidence type="ECO:0000313" key="4">
    <source>
        <dbReference type="EMBL" id="GFH16154.1"/>
    </source>
</evidence>
<organism evidence="4 5">
    <name type="scientific">Haematococcus lacustris</name>
    <name type="common">Green alga</name>
    <name type="synonym">Haematococcus pluvialis</name>
    <dbReference type="NCBI Taxonomy" id="44745"/>
    <lineage>
        <taxon>Eukaryota</taxon>
        <taxon>Viridiplantae</taxon>
        <taxon>Chlorophyta</taxon>
        <taxon>core chlorophytes</taxon>
        <taxon>Chlorophyceae</taxon>
        <taxon>CS clade</taxon>
        <taxon>Chlamydomonadales</taxon>
        <taxon>Haematococcaceae</taxon>
        <taxon>Haematococcus</taxon>
    </lineage>
</organism>
<feature type="region of interest" description="Disordered" evidence="2">
    <location>
        <begin position="791"/>
        <end position="821"/>
    </location>
</feature>
<dbReference type="PANTHER" id="PTHR45589:SF1">
    <property type="entry name" value="WD REPEAT DOMAIN 62, ISOFORM G"/>
    <property type="match status" value="1"/>
</dbReference>
<evidence type="ECO:0000256" key="2">
    <source>
        <dbReference type="SAM" id="MobiDB-lite"/>
    </source>
</evidence>
<name>A0A699ZBA3_HAELA</name>
<dbReference type="AlphaFoldDB" id="A0A699ZBA3"/>
<feature type="repeat" description="WD" evidence="1">
    <location>
        <begin position="263"/>
        <end position="285"/>
    </location>
</feature>
<dbReference type="SUPFAM" id="SSF50978">
    <property type="entry name" value="WD40 repeat-like"/>
    <property type="match status" value="1"/>
</dbReference>
<keyword evidence="5" id="KW-1185">Reference proteome</keyword>
<dbReference type="InterPro" id="IPR036322">
    <property type="entry name" value="WD40_repeat_dom_sf"/>
</dbReference>
<proteinExistence type="predicted"/>
<dbReference type="Pfam" id="PF00400">
    <property type="entry name" value="WD40"/>
    <property type="match status" value="1"/>
</dbReference>
<keyword evidence="3" id="KW-1133">Transmembrane helix</keyword>
<dbReference type="PANTHER" id="PTHR45589">
    <property type="entry name" value="WD REPEAT DOMAIN 62, ISOFORM G"/>
    <property type="match status" value="1"/>
</dbReference>
<dbReference type="Proteomes" id="UP000485058">
    <property type="component" value="Unassembled WGS sequence"/>
</dbReference>
<evidence type="ECO:0000256" key="3">
    <source>
        <dbReference type="SAM" id="Phobius"/>
    </source>
</evidence>
<dbReference type="EMBL" id="BLLF01000955">
    <property type="protein sequence ID" value="GFH16154.1"/>
    <property type="molecule type" value="Genomic_DNA"/>
</dbReference>
<keyword evidence="3" id="KW-0812">Transmembrane</keyword>
<reference evidence="4 5" key="1">
    <citation type="submission" date="2020-02" db="EMBL/GenBank/DDBJ databases">
        <title>Draft genome sequence of Haematococcus lacustris strain NIES-144.</title>
        <authorList>
            <person name="Morimoto D."/>
            <person name="Nakagawa S."/>
            <person name="Yoshida T."/>
            <person name="Sawayama S."/>
        </authorList>
    </citation>
    <scope>NUCLEOTIDE SEQUENCE [LARGE SCALE GENOMIC DNA]</scope>
    <source>
        <strain evidence="4 5">NIES-144</strain>
    </source>
</reference>
<accession>A0A699ZBA3</accession>
<keyword evidence="3" id="KW-0472">Membrane</keyword>
<dbReference type="InterPro" id="IPR052779">
    <property type="entry name" value="WDR62"/>
</dbReference>
<feature type="compositionally biased region" description="Low complexity" evidence="2">
    <location>
        <begin position="901"/>
        <end position="920"/>
    </location>
</feature>
<dbReference type="SMART" id="SM00320">
    <property type="entry name" value="WD40"/>
    <property type="match status" value="8"/>
</dbReference>
<feature type="compositionally biased region" description="Gly residues" evidence="2">
    <location>
        <begin position="126"/>
        <end position="135"/>
    </location>
</feature>
<feature type="region of interest" description="Disordered" evidence="2">
    <location>
        <begin position="84"/>
        <end position="151"/>
    </location>
</feature>
<keyword evidence="1" id="KW-0853">WD repeat</keyword>
<evidence type="ECO:0000313" key="5">
    <source>
        <dbReference type="Proteomes" id="UP000485058"/>
    </source>
</evidence>
<protein>
    <submittedName>
        <fullName evidence="4">Uncharacterized protein</fullName>
    </submittedName>
</protein>
<evidence type="ECO:0000256" key="1">
    <source>
        <dbReference type="PROSITE-ProRule" id="PRU00221"/>
    </source>
</evidence>
<feature type="compositionally biased region" description="Low complexity" evidence="2">
    <location>
        <begin position="142"/>
        <end position="151"/>
    </location>
</feature>
<dbReference type="Gene3D" id="2.130.10.10">
    <property type="entry name" value="YVTN repeat-like/Quinoprotein amine dehydrogenase"/>
    <property type="match status" value="3"/>
</dbReference>
<gene>
    <name evidence="4" type="ORF">HaLaN_12523</name>
</gene>
<comment type="caution">
    <text evidence="4">The sequence shown here is derived from an EMBL/GenBank/DDBJ whole genome shotgun (WGS) entry which is preliminary data.</text>
</comment>
<feature type="transmembrane region" description="Helical" evidence="3">
    <location>
        <begin position="51"/>
        <end position="75"/>
    </location>
</feature>